<protein>
    <submittedName>
        <fullName evidence="1">Uncharacterized protein</fullName>
    </submittedName>
</protein>
<proteinExistence type="predicted"/>
<comment type="caution">
    <text evidence="1">The sequence shown here is derived from an EMBL/GenBank/DDBJ whole genome shotgun (WGS) entry which is preliminary data.</text>
</comment>
<sequence>MVWKDLLEPLSMFAKVSEEKAKNINIFICKCTSVSRRVVAVVEVSGCVAAVRRDKAC</sequence>
<name>A0A5B7HCV6_PORTR</name>
<dbReference type="EMBL" id="VSRR010025176">
    <property type="protein sequence ID" value="MPC66728.1"/>
    <property type="molecule type" value="Genomic_DNA"/>
</dbReference>
<gene>
    <name evidence="1" type="ORF">E2C01_060880</name>
</gene>
<reference evidence="1 2" key="1">
    <citation type="submission" date="2019-05" db="EMBL/GenBank/DDBJ databases">
        <title>Another draft genome of Portunus trituberculatus and its Hox gene families provides insights of decapod evolution.</title>
        <authorList>
            <person name="Jeong J.-H."/>
            <person name="Song I."/>
            <person name="Kim S."/>
            <person name="Choi T."/>
            <person name="Kim D."/>
            <person name="Ryu S."/>
            <person name="Kim W."/>
        </authorList>
    </citation>
    <scope>NUCLEOTIDE SEQUENCE [LARGE SCALE GENOMIC DNA]</scope>
    <source>
        <tissue evidence="1">Muscle</tissue>
    </source>
</reference>
<evidence type="ECO:0000313" key="2">
    <source>
        <dbReference type="Proteomes" id="UP000324222"/>
    </source>
</evidence>
<evidence type="ECO:0000313" key="1">
    <source>
        <dbReference type="EMBL" id="MPC66728.1"/>
    </source>
</evidence>
<dbReference type="AlphaFoldDB" id="A0A5B7HCV6"/>
<organism evidence="1 2">
    <name type="scientific">Portunus trituberculatus</name>
    <name type="common">Swimming crab</name>
    <name type="synonym">Neptunus trituberculatus</name>
    <dbReference type="NCBI Taxonomy" id="210409"/>
    <lineage>
        <taxon>Eukaryota</taxon>
        <taxon>Metazoa</taxon>
        <taxon>Ecdysozoa</taxon>
        <taxon>Arthropoda</taxon>
        <taxon>Crustacea</taxon>
        <taxon>Multicrustacea</taxon>
        <taxon>Malacostraca</taxon>
        <taxon>Eumalacostraca</taxon>
        <taxon>Eucarida</taxon>
        <taxon>Decapoda</taxon>
        <taxon>Pleocyemata</taxon>
        <taxon>Brachyura</taxon>
        <taxon>Eubrachyura</taxon>
        <taxon>Portunoidea</taxon>
        <taxon>Portunidae</taxon>
        <taxon>Portuninae</taxon>
        <taxon>Portunus</taxon>
    </lineage>
</organism>
<accession>A0A5B7HCV6</accession>
<keyword evidence="2" id="KW-1185">Reference proteome</keyword>
<dbReference type="Proteomes" id="UP000324222">
    <property type="component" value="Unassembled WGS sequence"/>
</dbReference>